<dbReference type="InterPro" id="IPR029046">
    <property type="entry name" value="LolA/LolB/LppX"/>
</dbReference>
<dbReference type="Proteomes" id="UP000595897">
    <property type="component" value="Chromosome"/>
</dbReference>
<dbReference type="AlphaFoldDB" id="A0A7R7EKB7"/>
<evidence type="ECO:0008006" key="3">
    <source>
        <dbReference type="Google" id="ProtNLM"/>
    </source>
</evidence>
<proteinExistence type="predicted"/>
<dbReference type="RefSeq" id="WP_271715297.1">
    <property type="nucleotide sequence ID" value="NZ_AP024169.1"/>
</dbReference>
<accession>A0A7R7EKB7</accession>
<dbReference type="InterPro" id="IPR046720">
    <property type="entry name" value="DUF6612"/>
</dbReference>
<evidence type="ECO:0000313" key="2">
    <source>
        <dbReference type="Proteomes" id="UP000595897"/>
    </source>
</evidence>
<keyword evidence="2" id="KW-1185">Reference proteome</keyword>
<gene>
    <name evidence="1" type="ORF">bsdtb5_13420</name>
</gene>
<dbReference type="Pfam" id="PF20316">
    <property type="entry name" value="DUF6612"/>
    <property type="match status" value="1"/>
</dbReference>
<dbReference type="EMBL" id="AP024169">
    <property type="protein sequence ID" value="BCN30047.1"/>
    <property type="molecule type" value="Genomic_DNA"/>
</dbReference>
<evidence type="ECO:0000313" key="1">
    <source>
        <dbReference type="EMBL" id="BCN30047.1"/>
    </source>
</evidence>
<dbReference type="Gene3D" id="2.50.20.20">
    <property type="match status" value="1"/>
</dbReference>
<name>A0A7R7EKB7_9FIRM</name>
<protein>
    <recommendedName>
        <fullName evidence="3">Lipoprotein</fullName>
    </recommendedName>
</protein>
<organism evidence="1 2">
    <name type="scientific">Anaeromicropila herbilytica</name>
    <dbReference type="NCBI Taxonomy" id="2785025"/>
    <lineage>
        <taxon>Bacteria</taxon>
        <taxon>Bacillati</taxon>
        <taxon>Bacillota</taxon>
        <taxon>Clostridia</taxon>
        <taxon>Lachnospirales</taxon>
        <taxon>Lachnospiraceae</taxon>
        <taxon>Anaeromicropila</taxon>
    </lineage>
</organism>
<dbReference type="SUPFAM" id="SSF89392">
    <property type="entry name" value="Prokaryotic lipoproteins and lipoprotein localization factors"/>
    <property type="match status" value="1"/>
</dbReference>
<sequence length="292" mass="32825">MNKNRKILLTLLIIVIGLLTIGCHKKTSPSMSPVSMIKKAQQNLASAKNYDANMTMDFSMTSGSDNFDIKMKIAMTSFTTPYKTKMDMNIDMGALGSQDISSYILEDNNNYYEYMNTNGKWNKTKLDSSLMSPKQTDYFNQLTLDLYLSNAKSFKKVGTEKISNKTTIKLEGIMTGKSLKKMLQNKKFLSLLSSVGFDKINFKNLKDIPITMWLDQDSMNPVKMKMDMTSFLQDIMDAILASSINSKKTNSDSSILDSSESIKIPKCMVTIEYDSLGSASDFTVPDELKNIK</sequence>
<dbReference type="KEGG" id="ahb:bsdtb5_13420"/>
<reference evidence="1 2" key="1">
    <citation type="submission" date="2020-11" db="EMBL/GenBank/DDBJ databases">
        <title>Draft genome sequencing of a Lachnospiraceae strain isolated from anoxic soil subjected to BSD treatment.</title>
        <authorList>
            <person name="Uek A."/>
            <person name="Tonouchi A."/>
        </authorList>
    </citation>
    <scope>NUCLEOTIDE SEQUENCE [LARGE SCALE GENOMIC DNA]</scope>
    <source>
        <strain evidence="1 2">TB5</strain>
    </source>
</reference>
<dbReference type="PROSITE" id="PS51257">
    <property type="entry name" value="PROKAR_LIPOPROTEIN"/>
    <property type="match status" value="1"/>
</dbReference>